<comment type="caution">
    <text evidence="1">The sequence shown here is derived from an EMBL/GenBank/DDBJ whole genome shotgun (WGS) entry which is preliminary data.</text>
</comment>
<protein>
    <submittedName>
        <fullName evidence="1">Uncharacterized protein</fullName>
    </submittedName>
</protein>
<sequence>MEQTREYKVRKLAEILHTEPDVAAYLVRMRPGLLVPPGGMDYYQQRVQTLAARHGVSHQQAAAMALANPSLLFSSSA</sequence>
<gene>
    <name evidence="1" type="ORF">HYH03_001147</name>
</gene>
<reference evidence="1" key="1">
    <citation type="journal article" date="2020" name="bioRxiv">
        <title>Comparative genomics of Chlamydomonas.</title>
        <authorList>
            <person name="Craig R.J."/>
            <person name="Hasan A.R."/>
            <person name="Ness R.W."/>
            <person name="Keightley P.D."/>
        </authorList>
    </citation>
    <scope>NUCLEOTIDE SEQUENCE</scope>
    <source>
        <strain evidence="1">CCAP 11/70</strain>
    </source>
</reference>
<accession>A0A836C738</accession>
<keyword evidence="2" id="KW-1185">Reference proteome</keyword>
<proteinExistence type="predicted"/>
<evidence type="ECO:0000313" key="2">
    <source>
        <dbReference type="Proteomes" id="UP000612055"/>
    </source>
</evidence>
<dbReference type="Proteomes" id="UP000612055">
    <property type="component" value="Unassembled WGS sequence"/>
</dbReference>
<dbReference type="AlphaFoldDB" id="A0A836C738"/>
<evidence type="ECO:0000313" key="1">
    <source>
        <dbReference type="EMBL" id="KAG2501357.1"/>
    </source>
</evidence>
<organism evidence="1 2">
    <name type="scientific">Edaphochlamys debaryana</name>
    <dbReference type="NCBI Taxonomy" id="47281"/>
    <lineage>
        <taxon>Eukaryota</taxon>
        <taxon>Viridiplantae</taxon>
        <taxon>Chlorophyta</taxon>
        <taxon>core chlorophytes</taxon>
        <taxon>Chlorophyceae</taxon>
        <taxon>CS clade</taxon>
        <taxon>Chlamydomonadales</taxon>
        <taxon>Chlamydomonadales incertae sedis</taxon>
        <taxon>Edaphochlamys</taxon>
    </lineage>
</organism>
<dbReference type="OrthoDB" id="524277at2759"/>
<name>A0A836C738_9CHLO</name>
<dbReference type="EMBL" id="JAEHOE010000002">
    <property type="protein sequence ID" value="KAG2501357.1"/>
    <property type="molecule type" value="Genomic_DNA"/>
</dbReference>